<proteinExistence type="predicted"/>
<dbReference type="InterPro" id="IPR036412">
    <property type="entry name" value="HAD-like_sf"/>
</dbReference>
<dbReference type="Gene3D" id="3.30.1240.10">
    <property type="match status" value="1"/>
</dbReference>
<comment type="caution">
    <text evidence="1">The sequence shown here is derived from an EMBL/GenBank/DDBJ whole genome shotgun (WGS) entry which is preliminary data.</text>
</comment>
<dbReference type="InterPro" id="IPR006379">
    <property type="entry name" value="HAD-SF_hydro_IIB"/>
</dbReference>
<dbReference type="PANTHER" id="PTHR10000">
    <property type="entry name" value="PHOSPHOSERINE PHOSPHATASE"/>
    <property type="match status" value="1"/>
</dbReference>
<dbReference type="GO" id="GO:0016791">
    <property type="term" value="F:phosphatase activity"/>
    <property type="evidence" value="ECO:0007669"/>
    <property type="project" value="TreeGrafter"/>
</dbReference>
<dbReference type="RefSeq" id="WP_079708827.1">
    <property type="nucleotide sequence ID" value="NZ_BAABQN010000015.1"/>
</dbReference>
<dbReference type="NCBIfam" id="TIGR01484">
    <property type="entry name" value="HAD-SF-IIB"/>
    <property type="match status" value="1"/>
</dbReference>
<dbReference type="AlphaFoldDB" id="A0A366E0T7"/>
<protein>
    <recommendedName>
        <fullName evidence="3">Cof subfamily protein (Haloacid dehalogenase superfamily)/HAD superfamily hydrolase (TIGR01484 family)</fullName>
    </recommendedName>
</protein>
<dbReference type="PANTHER" id="PTHR10000:SF25">
    <property type="entry name" value="PHOSPHATASE YKRA-RELATED"/>
    <property type="match status" value="1"/>
</dbReference>
<dbReference type="InterPro" id="IPR023214">
    <property type="entry name" value="HAD_sf"/>
</dbReference>
<evidence type="ECO:0008006" key="3">
    <source>
        <dbReference type="Google" id="ProtNLM"/>
    </source>
</evidence>
<dbReference type="GO" id="GO:0000287">
    <property type="term" value="F:magnesium ion binding"/>
    <property type="evidence" value="ECO:0007669"/>
    <property type="project" value="TreeGrafter"/>
</dbReference>
<accession>A0A366E0T7</accession>
<dbReference type="SUPFAM" id="SSF56784">
    <property type="entry name" value="HAD-like"/>
    <property type="match status" value="1"/>
</dbReference>
<dbReference type="STRING" id="200904.GCA_900168775_02872"/>
<dbReference type="GO" id="GO:0005829">
    <property type="term" value="C:cytosol"/>
    <property type="evidence" value="ECO:0007669"/>
    <property type="project" value="TreeGrafter"/>
</dbReference>
<dbReference type="EMBL" id="QNRI01000008">
    <property type="protein sequence ID" value="RBO95389.1"/>
    <property type="molecule type" value="Genomic_DNA"/>
</dbReference>
<dbReference type="Gene3D" id="3.40.50.1000">
    <property type="entry name" value="HAD superfamily/HAD-like"/>
    <property type="match status" value="1"/>
</dbReference>
<dbReference type="Pfam" id="PF08282">
    <property type="entry name" value="Hydrolase_3"/>
    <property type="match status" value="1"/>
</dbReference>
<reference evidence="1 2" key="1">
    <citation type="submission" date="2018-06" db="EMBL/GenBank/DDBJ databases">
        <title>Genomic Encyclopedia of Type Strains, Phase IV (KMG-IV): sequencing the most valuable type-strain genomes for metagenomic binning, comparative biology and taxonomic classification.</title>
        <authorList>
            <person name="Goeker M."/>
        </authorList>
    </citation>
    <scope>NUCLEOTIDE SEQUENCE [LARGE SCALE GENOMIC DNA]</scope>
    <source>
        <strain evidence="1 2">DSM 15140</strain>
    </source>
</reference>
<keyword evidence="2" id="KW-1185">Reference proteome</keyword>
<evidence type="ECO:0000313" key="1">
    <source>
        <dbReference type="EMBL" id="RBO95389.1"/>
    </source>
</evidence>
<sequence>MNKKFFFFDIDGTLTNKTTGEIVPSAKLALDLLQENGHFVALATGRAHYKARKVMESFELKNMVCAGGAGIVINDILIENKPLDFDRSIELINQAEALGYGVLATKDDTIDVYSKNNLFREQVGDRQEPTVYHIKEDLSFDEFTDIFKIYVSIPEKEEHLLTKKNNLGHMRFVHDYLMFQYDDKKAGIEYMMKKINAPISDVVVFGDDTNDLNMFDSQWMNVAMGNAVAELQGKADYITDTNLNDGIYNACKYFNWI</sequence>
<organism evidence="1 2">
    <name type="scientific">Paraliobacillus ryukyuensis</name>
    <dbReference type="NCBI Taxonomy" id="200904"/>
    <lineage>
        <taxon>Bacteria</taxon>
        <taxon>Bacillati</taxon>
        <taxon>Bacillota</taxon>
        <taxon>Bacilli</taxon>
        <taxon>Bacillales</taxon>
        <taxon>Bacillaceae</taxon>
        <taxon>Paraliobacillus</taxon>
    </lineage>
</organism>
<gene>
    <name evidence="1" type="ORF">DES48_108100</name>
</gene>
<dbReference type="Proteomes" id="UP000252254">
    <property type="component" value="Unassembled WGS sequence"/>
</dbReference>
<dbReference type="OrthoDB" id="9810101at2"/>
<name>A0A366E0T7_9BACI</name>
<evidence type="ECO:0000313" key="2">
    <source>
        <dbReference type="Proteomes" id="UP000252254"/>
    </source>
</evidence>